<organism evidence="2 3">
    <name type="scientific">Lynx pardinus</name>
    <name type="common">Iberian lynx</name>
    <name type="synonym">Felis pardina</name>
    <dbReference type="NCBI Taxonomy" id="191816"/>
    <lineage>
        <taxon>Eukaryota</taxon>
        <taxon>Metazoa</taxon>
        <taxon>Chordata</taxon>
        <taxon>Craniata</taxon>
        <taxon>Vertebrata</taxon>
        <taxon>Euteleostomi</taxon>
        <taxon>Mammalia</taxon>
        <taxon>Eutheria</taxon>
        <taxon>Laurasiatheria</taxon>
        <taxon>Carnivora</taxon>
        <taxon>Feliformia</taxon>
        <taxon>Felidae</taxon>
        <taxon>Felinae</taxon>
        <taxon>Lynx</taxon>
    </lineage>
</organism>
<dbReference type="InterPro" id="IPR016039">
    <property type="entry name" value="Thiolase-like"/>
</dbReference>
<dbReference type="InterPro" id="IPR020616">
    <property type="entry name" value="Thiolase_N"/>
</dbReference>
<sequence length="91" mass="10085">LTIRTQDEGLLSHVISFRVPGKDIVAKDNRISFFSLEQIANQKPAFIKPCGTVTAADSFFLAYGESAVLIMAEEDGLAMGYKWRAFLRDSV</sequence>
<evidence type="ECO:0000313" key="3">
    <source>
        <dbReference type="Proteomes" id="UP000386466"/>
    </source>
</evidence>
<dbReference type="Pfam" id="PF00108">
    <property type="entry name" value="Thiolase_N"/>
    <property type="match status" value="1"/>
</dbReference>
<keyword evidence="3" id="KW-1185">Reference proteome</keyword>
<feature type="domain" description="Thiolase N-terminal" evidence="1">
    <location>
        <begin position="14"/>
        <end position="74"/>
    </location>
</feature>
<feature type="non-terminal residue" evidence="2">
    <location>
        <position position="1"/>
    </location>
</feature>
<gene>
    <name evidence="2" type="ORF">LYPA_23C008175</name>
</gene>
<evidence type="ECO:0000259" key="1">
    <source>
        <dbReference type="Pfam" id="PF00108"/>
    </source>
</evidence>
<feature type="non-terminal residue" evidence="2">
    <location>
        <position position="91"/>
    </location>
</feature>
<dbReference type="EMBL" id="CAAGRJ010026737">
    <property type="protein sequence ID" value="VFV39024.1"/>
    <property type="molecule type" value="Genomic_DNA"/>
</dbReference>
<dbReference type="GO" id="GO:0016747">
    <property type="term" value="F:acyltransferase activity, transferring groups other than amino-acyl groups"/>
    <property type="evidence" value="ECO:0007669"/>
    <property type="project" value="InterPro"/>
</dbReference>
<reference evidence="2 3" key="1">
    <citation type="submission" date="2019-01" db="EMBL/GenBank/DDBJ databases">
        <authorList>
            <person name="Alioto T."/>
            <person name="Alioto T."/>
        </authorList>
    </citation>
    <scope>NUCLEOTIDE SEQUENCE [LARGE SCALE GENOMIC DNA]</scope>
</reference>
<dbReference type="Gene3D" id="3.40.47.10">
    <property type="match status" value="1"/>
</dbReference>
<dbReference type="AlphaFoldDB" id="A0A485P3V6"/>
<name>A0A485P3V6_LYNPA</name>
<protein>
    <submittedName>
        <fullName evidence="2">Trifunctional enzyme subunit</fullName>
    </submittedName>
</protein>
<evidence type="ECO:0000313" key="2">
    <source>
        <dbReference type="EMBL" id="VFV39024.1"/>
    </source>
</evidence>
<proteinExistence type="predicted"/>
<accession>A0A485P3V6</accession>
<dbReference type="Proteomes" id="UP000386466">
    <property type="component" value="Unassembled WGS sequence"/>
</dbReference>